<name>A0AA94L3B0_DESDE</name>
<dbReference type="AlphaFoldDB" id="A0AA94L3B0"/>
<protein>
    <submittedName>
        <fullName evidence="1">Uncharacterized protein</fullName>
    </submittedName>
</protein>
<evidence type="ECO:0000313" key="1">
    <source>
        <dbReference type="EMBL" id="SFW69706.1"/>
    </source>
</evidence>
<comment type="caution">
    <text evidence="1">The sequence shown here is derived from an EMBL/GenBank/DDBJ whole genome shotgun (WGS) entry which is preliminary data.</text>
</comment>
<reference evidence="2" key="1">
    <citation type="submission" date="2016-11" db="EMBL/GenBank/DDBJ databases">
        <authorList>
            <person name="Jaros S."/>
            <person name="Januszkiewicz K."/>
            <person name="Wedrychowicz H."/>
        </authorList>
    </citation>
    <scope>NUCLEOTIDE SEQUENCE [LARGE SCALE GENOMIC DNA]</scope>
    <source>
        <strain evidence="2">DSM 7057</strain>
    </source>
</reference>
<organism evidence="1 2">
    <name type="scientific">Desulfovibrio desulfuricans</name>
    <dbReference type="NCBI Taxonomy" id="876"/>
    <lineage>
        <taxon>Bacteria</taxon>
        <taxon>Pseudomonadati</taxon>
        <taxon>Thermodesulfobacteriota</taxon>
        <taxon>Desulfovibrionia</taxon>
        <taxon>Desulfovibrionales</taxon>
        <taxon>Desulfovibrionaceae</taxon>
        <taxon>Desulfovibrio</taxon>
    </lineage>
</organism>
<sequence>MAGKNRDQMSFIRIGTAHEQEDIALFMDEVFRESGDDYWTQQARELLHNMLSRLMRQCEEENRPLLWSDLIAALRNHDLGIAADDREQGGILATINNQLLKWISSALEDVMNKEELNAAATDAFNQAQDDLAVPLDPELAEGMGAFSEDALTLKDILDDALLAAEGGEDGRG</sequence>
<evidence type="ECO:0000313" key="2">
    <source>
        <dbReference type="Proteomes" id="UP000182680"/>
    </source>
</evidence>
<proteinExistence type="predicted"/>
<accession>A0AA94L3B0</accession>
<gene>
    <name evidence="1" type="ORF">SAMN02910291_02567</name>
</gene>
<dbReference type="EMBL" id="FPIW01000069">
    <property type="protein sequence ID" value="SFW69706.1"/>
    <property type="molecule type" value="Genomic_DNA"/>
</dbReference>
<dbReference type="Proteomes" id="UP000182680">
    <property type="component" value="Unassembled WGS sequence"/>
</dbReference>